<dbReference type="EMBL" id="MU004193">
    <property type="protein sequence ID" value="KAF2492896.1"/>
    <property type="molecule type" value="Genomic_DNA"/>
</dbReference>
<evidence type="ECO:0000259" key="1">
    <source>
        <dbReference type="PROSITE" id="PS51340"/>
    </source>
</evidence>
<reference evidence="2" key="1">
    <citation type="journal article" date="2020" name="Stud. Mycol.">
        <title>101 Dothideomycetes genomes: a test case for predicting lifestyles and emergence of pathogens.</title>
        <authorList>
            <person name="Haridas S."/>
            <person name="Albert R."/>
            <person name="Binder M."/>
            <person name="Bloem J."/>
            <person name="Labutti K."/>
            <person name="Salamov A."/>
            <person name="Andreopoulos B."/>
            <person name="Baker S."/>
            <person name="Barry K."/>
            <person name="Bills G."/>
            <person name="Bluhm B."/>
            <person name="Cannon C."/>
            <person name="Castanera R."/>
            <person name="Culley D."/>
            <person name="Daum C."/>
            <person name="Ezra D."/>
            <person name="Gonzalez J."/>
            <person name="Henrissat B."/>
            <person name="Kuo A."/>
            <person name="Liang C."/>
            <person name="Lipzen A."/>
            <person name="Lutzoni F."/>
            <person name="Magnuson J."/>
            <person name="Mondo S."/>
            <person name="Nolan M."/>
            <person name="Ohm R."/>
            <person name="Pangilinan J."/>
            <person name="Park H.-J."/>
            <person name="Ramirez L."/>
            <person name="Alfaro M."/>
            <person name="Sun H."/>
            <person name="Tritt A."/>
            <person name="Yoshinaga Y."/>
            <person name="Zwiers L.-H."/>
            <person name="Turgeon B."/>
            <person name="Goodwin S."/>
            <person name="Spatafora J."/>
            <person name="Crous P."/>
            <person name="Grigoriev I."/>
        </authorList>
    </citation>
    <scope>NUCLEOTIDE SEQUENCE</scope>
    <source>
        <strain evidence="2">CBS 269.34</strain>
    </source>
</reference>
<dbReference type="GO" id="GO:0003824">
    <property type="term" value="F:catalytic activity"/>
    <property type="evidence" value="ECO:0007669"/>
    <property type="project" value="InterPro"/>
</dbReference>
<dbReference type="InterPro" id="IPR005302">
    <property type="entry name" value="MoCF_Sase_C"/>
</dbReference>
<feature type="non-terminal residue" evidence="2">
    <location>
        <position position="168"/>
    </location>
</feature>
<dbReference type="PANTHER" id="PTHR36930:SF1">
    <property type="entry name" value="MOSC DOMAIN-CONTAINING PROTEIN"/>
    <property type="match status" value="1"/>
</dbReference>
<evidence type="ECO:0000313" key="3">
    <source>
        <dbReference type="Proteomes" id="UP000799750"/>
    </source>
</evidence>
<evidence type="ECO:0000313" key="2">
    <source>
        <dbReference type="EMBL" id="KAF2492896.1"/>
    </source>
</evidence>
<protein>
    <submittedName>
        <fullName evidence="2">PK beta-barrel-protein domain-containing protein-like protein</fullName>
    </submittedName>
</protein>
<feature type="domain" description="MOSC" evidence="1">
    <location>
        <begin position="17"/>
        <end position="168"/>
    </location>
</feature>
<dbReference type="GO" id="GO:0030170">
    <property type="term" value="F:pyridoxal phosphate binding"/>
    <property type="evidence" value="ECO:0007669"/>
    <property type="project" value="InterPro"/>
</dbReference>
<feature type="non-terminal residue" evidence="2">
    <location>
        <position position="1"/>
    </location>
</feature>
<dbReference type="PANTHER" id="PTHR36930">
    <property type="entry name" value="METAL-SULFUR CLUSTER BIOSYNTHESIS PROTEINS YUAD-RELATED"/>
    <property type="match status" value="1"/>
</dbReference>
<dbReference type="OrthoDB" id="14384at2759"/>
<sequence>PSVTAVSQAPSHAFSKSVVGTITLIAGLGVQNDAHAGATVKHTSLAAHDPSSPNLRQVHLIPYELLYELKGRGFETLTHLPGQLGENITTYGLDLISLPRGTRLHFSSGAVVEITGLRQPGPGIERFKPGLLQQVYYQASNGQVVRRAGVMGVVVAGGSVRAGDAVQV</sequence>
<dbReference type="InterPro" id="IPR011037">
    <property type="entry name" value="Pyrv_Knase-like_insert_dom_sf"/>
</dbReference>
<dbReference type="PROSITE" id="PS51340">
    <property type="entry name" value="MOSC"/>
    <property type="match status" value="1"/>
</dbReference>
<dbReference type="Gene3D" id="2.40.33.20">
    <property type="entry name" value="PK beta-barrel domain-like"/>
    <property type="match status" value="1"/>
</dbReference>
<keyword evidence="3" id="KW-1185">Reference proteome</keyword>
<proteinExistence type="predicted"/>
<dbReference type="Pfam" id="PF03473">
    <property type="entry name" value="MOSC"/>
    <property type="match status" value="1"/>
</dbReference>
<name>A0A6A6QLG6_9PEZI</name>
<dbReference type="InterPro" id="IPR052716">
    <property type="entry name" value="MOSC_domain"/>
</dbReference>
<dbReference type="Proteomes" id="UP000799750">
    <property type="component" value="Unassembled WGS sequence"/>
</dbReference>
<dbReference type="AlphaFoldDB" id="A0A6A6QLG6"/>
<gene>
    <name evidence="2" type="ORF">BU16DRAFT_426829</name>
</gene>
<dbReference type="SUPFAM" id="SSF50800">
    <property type="entry name" value="PK beta-barrel domain-like"/>
    <property type="match status" value="1"/>
</dbReference>
<dbReference type="GO" id="GO:0030151">
    <property type="term" value="F:molybdenum ion binding"/>
    <property type="evidence" value="ECO:0007669"/>
    <property type="project" value="InterPro"/>
</dbReference>
<accession>A0A6A6QLG6</accession>
<organism evidence="2 3">
    <name type="scientific">Lophium mytilinum</name>
    <dbReference type="NCBI Taxonomy" id="390894"/>
    <lineage>
        <taxon>Eukaryota</taxon>
        <taxon>Fungi</taxon>
        <taxon>Dikarya</taxon>
        <taxon>Ascomycota</taxon>
        <taxon>Pezizomycotina</taxon>
        <taxon>Dothideomycetes</taxon>
        <taxon>Pleosporomycetidae</taxon>
        <taxon>Mytilinidiales</taxon>
        <taxon>Mytilinidiaceae</taxon>
        <taxon>Lophium</taxon>
    </lineage>
</organism>